<accession>A0A6V7HHI8</accession>
<dbReference type="Proteomes" id="UP000752696">
    <property type="component" value="Unassembled WGS sequence"/>
</dbReference>
<dbReference type="AlphaFoldDB" id="A0A6V7HHI8"/>
<evidence type="ECO:0000313" key="2">
    <source>
        <dbReference type="Proteomes" id="UP000752696"/>
    </source>
</evidence>
<comment type="caution">
    <text evidence="1">The sequence shown here is derived from an EMBL/GenBank/DDBJ whole genome shotgun (WGS) entry which is preliminary data.</text>
</comment>
<reference evidence="1" key="1">
    <citation type="submission" date="2020-07" db="EMBL/GenBank/DDBJ databases">
        <authorList>
            <person name="Nazaruddin N."/>
        </authorList>
    </citation>
    <scope>NUCLEOTIDE SEQUENCE</scope>
</reference>
<evidence type="ECO:0000313" key="1">
    <source>
        <dbReference type="EMBL" id="CAD1478946.1"/>
    </source>
</evidence>
<sequence>MNRGRMAPLCSGCIATSRPWVRGPAAPGPFHRVRADFDFHISWLIAVAGDVSTGGSRSSSQNSSLFGVPVIVAIVS</sequence>
<dbReference type="EMBL" id="CAJDYZ010011125">
    <property type="protein sequence ID" value="CAD1478946.1"/>
    <property type="molecule type" value="Genomic_DNA"/>
</dbReference>
<name>A0A6V7HHI8_9HYME</name>
<feature type="non-terminal residue" evidence="1">
    <location>
        <position position="1"/>
    </location>
</feature>
<organism evidence="1 2">
    <name type="scientific">Heterotrigona itama</name>
    <dbReference type="NCBI Taxonomy" id="395501"/>
    <lineage>
        <taxon>Eukaryota</taxon>
        <taxon>Metazoa</taxon>
        <taxon>Ecdysozoa</taxon>
        <taxon>Arthropoda</taxon>
        <taxon>Hexapoda</taxon>
        <taxon>Insecta</taxon>
        <taxon>Pterygota</taxon>
        <taxon>Neoptera</taxon>
        <taxon>Endopterygota</taxon>
        <taxon>Hymenoptera</taxon>
        <taxon>Apocrita</taxon>
        <taxon>Aculeata</taxon>
        <taxon>Apoidea</taxon>
        <taxon>Anthophila</taxon>
        <taxon>Apidae</taxon>
        <taxon>Heterotrigona</taxon>
    </lineage>
</organism>
<proteinExistence type="predicted"/>
<keyword evidence="2" id="KW-1185">Reference proteome</keyword>
<protein>
    <submittedName>
        <fullName evidence="1">Uncharacterized protein</fullName>
    </submittedName>
</protein>
<gene>
    <name evidence="1" type="ORF">MHI_LOCUS834324</name>
</gene>